<sequence>MPDYFESELRSGTAQVVETFTPPTAEHVRARAAQRTRQHRAGALALVLVLGGTAFGASRPLFERSTGPAAASGTTATSRPAATSSAHATASPSNADGAVSVRLAPPARYGAATSNKVVLTIENAGAARHVVVEFDAAGTKSLYWVEPCDSGVGGGCSPTSYAANPLKVAKDVGPGRPGVVSFDLALPAGTSEYDAYVDPPTGISSYTTRVLDGKTVLAQTGPERISYDYPKLSTVSQSSTKVARGGPSVDFSTLIADQTAASYVDMASLTSVVCKAGSTVVTVPADAYTLEWYTGANWAAVGPVKAVGQFSYELTPGESSTTRFRLSVSDSMPSEVTGCQVTQVVSASITWTPPYYDRAAPYAQTTLDFTVE</sequence>
<dbReference type="AlphaFoldDB" id="A0A941EZ03"/>
<evidence type="ECO:0000313" key="2">
    <source>
        <dbReference type="EMBL" id="MBR7839133.1"/>
    </source>
</evidence>
<feature type="compositionally biased region" description="Low complexity" evidence="1">
    <location>
        <begin position="64"/>
        <end position="93"/>
    </location>
</feature>
<dbReference type="RefSeq" id="WP_212533573.1">
    <property type="nucleotide sequence ID" value="NZ_JAGSOG010000382.1"/>
</dbReference>
<keyword evidence="3" id="KW-1185">Reference proteome</keyword>
<gene>
    <name evidence="2" type="ORF">KDL01_38075</name>
</gene>
<reference evidence="2" key="1">
    <citation type="submission" date="2021-04" db="EMBL/GenBank/DDBJ databases">
        <title>Genome based classification of Actinospica acidithermotolerans sp. nov., an actinobacterium isolated from an Indonesian hot spring.</title>
        <authorList>
            <person name="Kusuma A.B."/>
            <person name="Putra K.E."/>
            <person name="Nafisah S."/>
            <person name="Loh J."/>
            <person name="Nouioui I."/>
            <person name="Goodfellow M."/>
        </authorList>
    </citation>
    <scope>NUCLEOTIDE SEQUENCE</scope>
    <source>
        <strain evidence="2">CSCA 57</strain>
    </source>
</reference>
<evidence type="ECO:0000256" key="1">
    <source>
        <dbReference type="SAM" id="MobiDB-lite"/>
    </source>
</evidence>
<dbReference type="Proteomes" id="UP000675781">
    <property type="component" value="Unassembled WGS sequence"/>
</dbReference>
<feature type="region of interest" description="Disordered" evidence="1">
    <location>
        <begin position="64"/>
        <end position="97"/>
    </location>
</feature>
<protein>
    <submittedName>
        <fullName evidence="2">Uncharacterized protein</fullName>
    </submittedName>
</protein>
<organism evidence="2 3">
    <name type="scientific">Actinospica durhamensis</name>
    <dbReference type="NCBI Taxonomy" id="1508375"/>
    <lineage>
        <taxon>Bacteria</taxon>
        <taxon>Bacillati</taxon>
        <taxon>Actinomycetota</taxon>
        <taxon>Actinomycetes</taxon>
        <taxon>Catenulisporales</taxon>
        <taxon>Actinospicaceae</taxon>
        <taxon>Actinospica</taxon>
    </lineage>
</organism>
<comment type="caution">
    <text evidence="2">The sequence shown here is derived from an EMBL/GenBank/DDBJ whole genome shotgun (WGS) entry which is preliminary data.</text>
</comment>
<proteinExistence type="predicted"/>
<dbReference type="EMBL" id="JAGSOG010000382">
    <property type="protein sequence ID" value="MBR7839133.1"/>
    <property type="molecule type" value="Genomic_DNA"/>
</dbReference>
<name>A0A941EZ03_9ACTN</name>
<evidence type="ECO:0000313" key="3">
    <source>
        <dbReference type="Proteomes" id="UP000675781"/>
    </source>
</evidence>
<accession>A0A941EZ03</accession>